<dbReference type="HOGENOM" id="CLU_1210985_0_0_1"/>
<dbReference type="InterPro" id="IPR013604">
    <property type="entry name" value="7TM_chemorcpt"/>
</dbReference>
<dbReference type="Pfam" id="PF08395">
    <property type="entry name" value="7tm_7"/>
    <property type="match status" value="1"/>
</dbReference>
<organism evidence="9 10">
    <name type="scientific">Megaselia scalaris</name>
    <name type="common">Humpbacked fly</name>
    <name type="synonym">Phora scalaris</name>
    <dbReference type="NCBI Taxonomy" id="36166"/>
    <lineage>
        <taxon>Eukaryota</taxon>
        <taxon>Metazoa</taxon>
        <taxon>Ecdysozoa</taxon>
        <taxon>Arthropoda</taxon>
        <taxon>Hexapoda</taxon>
        <taxon>Insecta</taxon>
        <taxon>Pterygota</taxon>
        <taxon>Neoptera</taxon>
        <taxon>Endopterygota</taxon>
        <taxon>Diptera</taxon>
        <taxon>Brachycera</taxon>
        <taxon>Muscomorpha</taxon>
        <taxon>Platypezoidea</taxon>
        <taxon>Phoridae</taxon>
        <taxon>Megaseliini</taxon>
        <taxon>Megaselia</taxon>
    </lineage>
</organism>
<reference evidence="9" key="2">
    <citation type="submission" date="2015-06" db="UniProtKB">
        <authorList>
            <consortium name="EnsemblMetazoa"/>
        </authorList>
    </citation>
    <scope>IDENTIFICATION</scope>
</reference>
<dbReference type="EnsemblMetazoa" id="MESCA010723-RA">
    <property type="protein sequence ID" value="MESCA010723-PA"/>
    <property type="gene ID" value="MESCA010723"/>
</dbReference>
<dbReference type="GO" id="GO:0043025">
    <property type="term" value="C:neuronal cell body"/>
    <property type="evidence" value="ECO:0007669"/>
    <property type="project" value="TreeGrafter"/>
</dbReference>
<feature type="transmembrane region" description="Helical" evidence="8">
    <location>
        <begin position="92"/>
        <end position="112"/>
    </location>
</feature>
<evidence type="ECO:0000256" key="2">
    <source>
        <dbReference type="ARBA" id="ARBA00022475"/>
    </source>
</evidence>
<dbReference type="GO" id="GO:0007165">
    <property type="term" value="P:signal transduction"/>
    <property type="evidence" value="ECO:0007669"/>
    <property type="project" value="UniProtKB-KW"/>
</dbReference>
<evidence type="ECO:0008006" key="11">
    <source>
        <dbReference type="Google" id="ProtNLM"/>
    </source>
</evidence>
<evidence type="ECO:0000256" key="7">
    <source>
        <dbReference type="ARBA" id="ARBA00023224"/>
    </source>
</evidence>
<dbReference type="GO" id="GO:0007635">
    <property type="term" value="P:chemosensory behavior"/>
    <property type="evidence" value="ECO:0007669"/>
    <property type="project" value="TreeGrafter"/>
</dbReference>
<keyword evidence="6" id="KW-0675">Receptor</keyword>
<sequence>MTSPGCAHITTCLFDNKFGETVLQDKSQQLFRVKSFEQIIEGHDQKVKVKKPPSFENCLEKAMRLEQDLSEASELINDGFRMQVLLMSLESFLGITFNCFYVISLVFSPALFKLGTSDTVIFLLHHLAQPIFNIMVIVTAYQMLANSFKTLNKLVNKCAIYVDDEKTRARLNQFSLQIHTNCPQFSIFGMFTLDGTLIYSIVSATTTYIIILMQYSDNQNRQKPSGGGN</sequence>
<dbReference type="GO" id="GO:0008049">
    <property type="term" value="P:male courtship behavior"/>
    <property type="evidence" value="ECO:0007669"/>
    <property type="project" value="TreeGrafter"/>
</dbReference>
<dbReference type="AlphaFoldDB" id="T1H3A3"/>
<comment type="subcellular location">
    <subcellularLocation>
        <location evidence="1">Cell membrane</location>
        <topology evidence="1">Multi-pass membrane protein</topology>
    </subcellularLocation>
</comment>
<feature type="transmembrane region" description="Helical" evidence="8">
    <location>
        <begin position="197"/>
        <end position="215"/>
    </location>
</feature>
<accession>T1H3A3</accession>
<evidence type="ECO:0000313" key="10">
    <source>
        <dbReference type="Proteomes" id="UP000015102"/>
    </source>
</evidence>
<evidence type="ECO:0000256" key="5">
    <source>
        <dbReference type="ARBA" id="ARBA00023136"/>
    </source>
</evidence>
<keyword evidence="7" id="KW-0807">Transducer</keyword>
<evidence type="ECO:0000256" key="1">
    <source>
        <dbReference type="ARBA" id="ARBA00004651"/>
    </source>
</evidence>
<evidence type="ECO:0000256" key="6">
    <source>
        <dbReference type="ARBA" id="ARBA00023170"/>
    </source>
</evidence>
<keyword evidence="3 8" id="KW-0812">Transmembrane</keyword>
<dbReference type="EMBL" id="CAQQ02374037">
    <property type="status" value="NOT_ANNOTATED_CDS"/>
    <property type="molecule type" value="Genomic_DNA"/>
</dbReference>
<evidence type="ECO:0000256" key="3">
    <source>
        <dbReference type="ARBA" id="ARBA00022692"/>
    </source>
</evidence>
<reference evidence="10" key="1">
    <citation type="submission" date="2013-02" db="EMBL/GenBank/DDBJ databases">
        <authorList>
            <person name="Hughes D."/>
        </authorList>
    </citation>
    <scope>NUCLEOTIDE SEQUENCE</scope>
    <source>
        <strain>Durham</strain>
        <strain evidence="10">NC isolate 2 -- Noor lab</strain>
    </source>
</reference>
<dbReference type="GO" id="GO:0005886">
    <property type="term" value="C:plasma membrane"/>
    <property type="evidence" value="ECO:0007669"/>
    <property type="project" value="UniProtKB-SubCell"/>
</dbReference>
<protein>
    <recommendedName>
        <fullName evidence="11">Gustatory receptor</fullName>
    </recommendedName>
</protein>
<feature type="transmembrane region" description="Helical" evidence="8">
    <location>
        <begin position="119"/>
        <end position="144"/>
    </location>
</feature>
<dbReference type="Proteomes" id="UP000015102">
    <property type="component" value="Unassembled WGS sequence"/>
</dbReference>
<keyword evidence="10" id="KW-1185">Reference proteome</keyword>
<keyword evidence="4 8" id="KW-1133">Transmembrane helix</keyword>
<proteinExistence type="predicted"/>
<keyword evidence="5 8" id="KW-0472">Membrane</keyword>
<keyword evidence="2" id="KW-1003">Cell membrane</keyword>
<dbReference type="GO" id="GO:0050909">
    <property type="term" value="P:sensory perception of taste"/>
    <property type="evidence" value="ECO:0007669"/>
    <property type="project" value="InterPro"/>
</dbReference>
<dbReference type="GO" id="GO:0030425">
    <property type="term" value="C:dendrite"/>
    <property type="evidence" value="ECO:0007669"/>
    <property type="project" value="TreeGrafter"/>
</dbReference>
<evidence type="ECO:0000256" key="4">
    <source>
        <dbReference type="ARBA" id="ARBA00022989"/>
    </source>
</evidence>
<evidence type="ECO:0000256" key="8">
    <source>
        <dbReference type="SAM" id="Phobius"/>
    </source>
</evidence>
<dbReference type="OMA" id="CAHITTC"/>
<dbReference type="PANTHER" id="PTHR21143">
    <property type="entry name" value="INVERTEBRATE GUSTATORY RECEPTOR"/>
    <property type="match status" value="1"/>
</dbReference>
<dbReference type="STRING" id="36166.T1H3A3"/>
<dbReference type="PANTHER" id="PTHR21143:SF133">
    <property type="entry name" value="GUSTATORY AND PHEROMONE RECEPTOR 32A-RELATED"/>
    <property type="match status" value="1"/>
</dbReference>
<evidence type="ECO:0000313" key="9">
    <source>
        <dbReference type="EnsemblMetazoa" id="MESCA010723-PA"/>
    </source>
</evidence>
<dbReference type="GO" id="GO:0030424">
    <property type="term" value="C:axon"/>
    <property type="evidence" value="ECO:0007669"/>
    <property type="project" value="TreeGrafter"/>
</dbReference>
<name>T1H3A3_MEGSC</name>